<dbReference type="Proteomes" id="UP001363151">
    <property type="component" value="Unassembled WGS sequence"/>
</dbReference>
<keyword evidence="4" id="KW-1133">Transmembrane helix</keyword>
<feature type="transmembrane region" description="Helical" evidence="4">
    <location>
        <begin position="21"/>
        <end position="38"/>
    </location>
</feature>
<reference evidence="6 7" key="1">
    <citation type="submission" date="2024-03" db="EMBL/GenBank/DDBJ databases">
        <title>Aureococcus anophagefferens CCMP1851 and Kratosvirus quantuckense: Draft genome of a second virus-susceptible host strain in the model system.</title>
        <authorList>
            <person name="Chase E."/>
            <person name="Truchon A.R."/>
            <person name="Schepens W."/>
            <person name="Wilhelm S.W."/>
        </authorList>
    </citation>
    <scope>NUCLEOTIDE SEQUENCE [LARGE SCALE GENOMIC DNA]</scope>
    <source>
        <strain evidence="6 7">CCMP1851</strain>
    </source>
</reference>
<keyword evidence="4" id="KW-0472">Membrane</keyword>
<evidence type="ECO:0000259" key="5">
    <source>
        <dbReference type="Pfam" id="PF04535"/>
    </source>
</evidence>
<evidence type="ECO:0000313" key="7">
    <source>
        <dbReference type="Proteomes" id="UP001363151"/>
    </source>
</evidence>
<dbReference type="InterPro" id="IPR006702">
    <property type="entry name" value="CASP_dom"/>
</dbReference>
<feature type="transmembrane region" description="Helical" evidence="4">
    <location>
        <begin position="50"/>
        <end position="70"/>
    </location>
</feature>
<keyword evidence="4" id="KW-0812">Transmembrane</keyword>
<comment type="subcellular location">
    <subcellularLocation>
        <location evidence="1">Cell membrane</location>
        <topology evidence="1">Multi-pass membrane protein</topology>
    </subcellularLocation>
</comment>
<evidence type="ECO:0000313" key="6">
    <source>
        <dbReference type="EMBL" id="KAK7248548.1"/>
    </source>
</evidence>
<gene>
    <name evidence="6" type="ORF">SO694_0016108</name>
</gene>
<evidence type="ECO:0000256" key="4">
    <source>
        <dbReference type="SAM" id="Phobius"/>
    </source>
</evidence>
<comment type="caution">
    <text evidence="6">The sequence shown here is derived from an EMBL/GenBank/DDBJ whole genome shotgun (WGS) entry which is preliminary data.</text>
</comment>
<protein>
    <recommendedName>
        <fullName evidence="5">Casparian strip membrane protein domain-containing protein</fullName>
    </recommendedName>
</protein>
<sequence length="449" mass="48918">METIEIPSIRLDREAFERIREALMVVLSLLSFWVMAAAETSHHYQYHYKFYPSLTFFVWVGVLSFVYTLGMAVGTRTGALGVELRRQLETAGPPVLAWLTYTAAIAASATSTDLHATFDESDGPVCKARHGAGKEPDRAQWYARKKRQNVKYVESVDGDPKTDWGVRILATRDVKPGERLLADYGEHYWAAWRLLFGDAMRAFVDDVGALFMDRGDAGGACGVAALLRYARERRVFAAPSRPNDFPAARPFWRAAPPDWRALVGKVVATPARLGYDDELGKVASLVVDGSYGDPALAALRNAAPGSGAVEATWSDGLNYAVAAVTYEAGGDAACTFLDGTTHAVPAGKVLPALSPANWRSLARLPLGAWCRPLGWEPASHWGVVEACREAADGRATYAVRMDDVRRPIDVDDDALEPVVLVRGDPRRGEHWQRAYAASALSPLPRGAAS</sequence>
<evidence type="ECO:0000256" key="1">
    <source>
        <dbReference type="ARBA" id="ARBA00004651"/>
    </source>
</evidence>
<name>A0ABR1G6G5_AURAN</name>
<keyword evidence="3" id="KW-1003">Cell membrane</keyword>
<comment type="similarity">
    <text evidence="2">Belongs to the Casparian strip membrane proteins (CASP) family.</text>
</comment>
<evidence type="ECO:0000256" key="2">
    <source>
        <dbReference type="ARBA" id="ARBA00007651"/>
    </source>
</evidence>
<organism evidence="6 7">
    <name type="scientific">Aureococcus anophagefferens</name>
    <name type="common">Harmful bloom alga</name>
    <dbReference type="NCBI Taxonomy" id="44056"/>
    <lineage>
        <taxon>Eukaryota</taxon>
        <taxon>Sar</taxon>
        <taxon>Stramenopiles</taxon>
        <taxon>Ochrophyta</taxon>
        <taxon>Pelagophyceae</taxon>
        <taxon>Pelagomonadales</taxon>
        <taxon>Pelagomonadaceae</taxon>
        <taxon>Aureococcus</taxon>
    </lineage>
</organism>
<evidence type="ECO:0000256" key="3">
    <source>
        <dbReference type="ARBA" id="ARBA00022475"/>
    </source>
</evidence>
<accession>A0ABR1G6G5</accession>
<dbReference type="EMBL" id="JBBJCI010000093">
    <property type="protein sequence ID" value="KAK7248548.1"/>
    <property type="molecule type" value="Genomic_DNA"/>
</dbReference>
<dbReference type="Pfam" id="PF04535">
    <property type="entry name" value="CASP_dom"/>
    <property type="match status" value="1"/>
</dbReference>
<keyword evidence="7" id="KW-1185">Reference proteome</keyword>
<feature type="domain" description="Casparian strip membrane protein" evidence="5">
    <location>
        <begin position="23"/>
        <end position="117"/>
    </location>
</feature>
<proteinExistence type="inferred from homology"/>